<feature type="transmembrane region" description="Helical" evidence="1">
    <location>
        <begin position="55"/>
        <end position="76"/>
    </location>
</feature>
<keyword evidence="3" id="KW-1185">Reference proteome</keyword>
<keyword evidence="1" id="KW-0472">Membrane</keyword>
<keyword evidence="1" id="KW-1133">Transmembrane helix</keyword>
<dbReference type="STRING" id="398843.A3K89_05835"/>
<evidence type="ECO:0000313" key="3">
    <source>
        <dbReference type="Proteomes" id="UP000198327"/>
    </source>
</evidence>
<proteinExistence type="predicted"/>
<gene>
    <name evidence="2" type="ORF">SAMN05421642_117103</name>
</gene>
<dbReference type="EMBL" id="FZOW01000017">
    <property type="protein sequence ID" value="SNT40896.1"/>
    <property type="molecule type" value="Genomic_DNA"/>
</dbReference>
<reference evidence="3" key="1">
    <citation type="submission" date="2017-06" db="EMBL/GenBank/DDBJ databases">
        <authorList>
            <person name="Varghese N."/>
            <person name="Submissions S."/>
        </authorList>
    </citation>
    <scope>NUCLEOTIDE SEQUENCE [LARGE SCALE GENOMIC DNA]</scope>
    <source>
        <strain evidence="3">JCM 23211</strain>
    </source>
</reference>
<feature type="transmembrane region" description="Helical" evidence="1">
    <location>
        <begin position="12"/>
        <end position="35"/>
    </location>
</feature>
<sequence length="190" mass="20455">MNRTTTVFDRAAVGVTGLALIAIGAGAAAWEWGYLPEDRQRVEIPFAENAIQATWWPWALGAVALVLVLAGLRWLLAHRPGRRVGRIPVSATGDQAGQLSVDVDTIARCAADALNTSDHIRTARGTTRSDRGERVIELTATLEPSPSALVQAAPVLAESTRDVAIALDDTRASTRVLLRLPPPARNRRVR</sequence>
<evidence type="ECO:0000256" key="1">
    <source>
        <dbReference type="SAM" id="Phobius"/>
    </source>
</evidence>
<dbReference type="OrthoDB" id="4640399at2"/>
<protein>
    <recommendedName>
        <fullName evidence="4">Alkaline shock response membrane anchor protein AmaP</fullName>
    </recommendedName>
</protein>
<dbReference type="AlphaFoldDB" id="A0A239ME08"/>
<evidence type="ECO:0008006" key="4">
    <source>
        <dbReference type="Google" id="ProtNLM"/>
    </source>
</evidence>
<dbReference type="RefSeq" id="WP_089250911.1">
    <property type="nucleotide sequence ID" value="NZ_FZOW01000017.1"/>
</dbReference>
<organism evidence="2 3">
    <name type="scientific">Rhodococcoides kyotonense</name>
    <dbReference type="NCBI Taxonomy" id="398843"/>
    <lineage>
        <taxon>Bacteria</taxon>
        <taxon>Bacillati</taxon>
        <taxon>Actinomycetota</taxon>
        <taxon>Actinomycetes</taxon>
        <taxon>Mycobacteriales</taxon>
        <taxon>Nocardiaceae</taxon>
        <taxon>Rhodococcoides</taxon>
    </lineage>
</organism>
<evidence type="ECO:0000313" key="2">
    <source>
        <dbReference type="EMBL" id="SNT40896.1"/>
    </source>
</evidence>
<accession>A0A239ME08</accession>
<name>A0A239ME08_9NOCA</name>
<keyword evidence="1" id="KW-0812">Transmembrane</keyword>
<dbReference type="Proteomes" id="UP000198327">
    <property type="component" value="Unassembled WGS sequence"/>
</dbReference>